<keyword evidence="3" id="KW-1185">Reference proteome</keyword>
<evidence type="ECO:0000313" key="3">
    <source>
        <dbReference type="Proteomes" id="UP000310458"/>
    </source>
</evidence>
<dbReference type="PROSITE" id="PS51257">
    <property type="entry name" value="PROKAR_LIPOPROTEIN"/>
    <property type="match status" value="1"/>
</dbReference>
<dbReference type="Proteomes" id="UP000310458">
    <property type="component" value="Unassembled WGS sequence"/>
</dbReference>
<reference evidence="2 3" key="1">
    <citation type="submission" date="2019-05" db="EMBL/GenBank/DDBJ databases">
        <title>Nesterenkonia sp. GY074 isolated from the Southern Atlantic Ocean.</title>
        <authorList>
            <person name="Zhang G."/>
        </authorList>
    </citation>
    <scope>NUCLEOTIDE SEQUENCE [LARGE SCALE GENOMIC DNA]</scope>
    <source>
        <strain evidence="2 3">GY074</strain>
    </source>
</reference>
<gene>
    <name evidence="2" type="ORF">FEF26_11295</name>
</gene>
<dbReference type="InterPro" id="IPR025637">
    <property type="entry name" value="DUF4333"/>
</dbReference>
<evidence type="ECO:0000313" key="2">
    <source>
        <dbReference type="EMBL" id="TLP94885.1"/>
    </source>
</evidence>
<dbReference type="RefSeq" id="WP_138253638.1">
    <property type="nucleotide sequence ID" value="NZ_VAVZ01000031.1"/>
</dbReference>
<name>A0A5R9BAV1_9MICC</name>
<accession>A0A5R9BAV1</accession>
<feature type="domain" description="DUF4333" evidence="1">
    <location>
        <begin position="19"/>
        <end position="86"/>
    </location>
</feature>
<comment type="caution">
    <text evidence="2">The sequence shown here is derived from an EMBL/GenBank/DDBJ whole genome shotgun (WGS) entry which is preliminary data.</text>
</comment>
<proteinExistence type="predicted"/>
<dbReference type="EMBL" id="VAVZ01000031">
    <property type="protein sequence ID" value="TLP94885.1"/>
    <property type="molecule type" value="Genomic_DNA"/>
</dbReference>
<protein>
    <submittedName>
        <fullName evidence="2">DUF4333 domain-containing protein</fullName>
    </submittedName>
</protein>
<dbReference type="Pfam" id="PF14230">
    <property type="entry name" value="DUF4333"/>
    <property type="match status" value="1"/>
</dbReference>
<evidence type="ECO:0000259" key="1">
    <source>
        <dbReference type="Pfam" id="PF14230"/>
    </source>
</evidence>
<sequence>MRNKLIVFAGMGAVATLTLTGCGEYLAAADVEASIEQDLTEEYSEDEFDVECDGDIDAEVGEQMTCELEWEDDMTETVEVTILEVDEDTSEVEFGFEVTHVDGEPITE</sequence>
<dbReference type="AlphaFoldDB" id="A0A5R9BAV1"/>
<organism evidence="2 3">
    <name type="scientific">Nesterenkonia salmonea</name>
    <dbReference type="NCBI Taxonomy" id="1804987"/>
    <lineage>
        <taxon>Bacteria</taxon>
        <taxon>Bacillati</taxon>
        <taxon>Actinomycetota</taxon>
        <taxon>Actinomycetes</taxon>
        <taxon>Micrococcales</taxon>
        <taxon>Micrococcaceae</taxon>
        <taxon>Nesterenkonia</taxon>
    </lineage>
</organism>